<evidence type="ECO:0000256" key="3">
    <source>
        <dbReference type="ARBA" id="ARBA00023004"/>
    </source>
</evidence>
<dbReference type="Gene3D" id="3.50.50.60">
    <property type="entry name" value="FAD/NAD(P)-binding domain"/>
    <property type="match status" value="1"/>
</dbReference>
<feature type="domain" description="Rieske" evidence="5">
    <location>
        <begin position="409"/>
        <end position="492"/>
    </location>
</feature>
<protein>
    <submittedName>
        <fullName evidence="6">FAD-dependent oxidoreductase</fullName>
    </submittedName>
</protein>
<proteinExistence type="predicted"/>
<keyword evidence="3" id="KW-0408">Iron</keyword>
<evidence type="ECO:0000256" key="2">
    <source>
        <dbReference type="ARBA" id="ARBA00022723"/>
    </source>
</evidence>
<sequence>MRSLWLDTDRPDHRAEVSGQHCDIAVVGAGLTGLTAAVLFARAGASVAVLEARSVGAGATGNTTAKISVLQGARLASIAARQPTERLQQYVEANREGQAWLLHYCREHGIDHQIRDDHSYASTPRGRKTVDSVLSAAQQAGLPVEPVDELELPYPTHGAVRLREQAQFDPMPALDTLARELLDRGGLLAEGTRVREVGWRSPATIRTSAGTLTADRVVLATGTPILDRGGFFARLEPLRSYALAFRTPAAIPSGMYLSVDQPTRSLRSVPAADGSELLLVGGNGHVVGRDGSTQTLVDDLTEWTARWFPGSQRTHAWSAQDYRPIDELPYVGPLMPGNERILVATGFDKWGMTNAVAAALALSGAVLGGSMPWARALRSWDPHEVRGVPSGTLLNAKVGARMATDWLRPRPAAGKDDPAEGTGRIERDGVKPIAACTVDGVTHRRSAVCPHMHGIVNWNSAEQTWDCPLHGARYTATGRVLEGPVTNDLSPA</sequence>
<dbReference type="Gene3D" id="3.30.9.10">
    <property type="entry name" value="D-Amino Acid Oxidase, subunit A, domain 2"/>
    <property type="match status" value="1"/>
</dbReference>
<dbReference type="GO" id="GO:0005737">
    <property type="term" value="C:cytoplasm"/>
    <property type="evidence" value="ECO:0007669"/>
    <property type="project" value="TreeGrafter"/>
</dbReference>
<dbReference type="PANTHER" id="PTHR13847">
    <property type="entry name" value="SARCOSINE DEHYDROGENASE-RELATED"/>
    <property type="match status" value="1"/>
</dbReference>
<dbReference type="RefSeq" id="WP_205260957.1">
    <property type="nucleotide sequence ID" value="NZ_JAERWK010000015.1"/>
</dbReference>
<evidence type="ECO:0000256" key="4">
    <source>
        <dbReference type="ARBA" id="ARBA00023014"/>
    </source>
</evidence>
<dbReference type="InterPro" id="IPR017941">
    <property type="entry name" value="Rieske_2Fe-2S"/>
</dbReference>
<dbReference type="Pfam" id="PF00355">
    <property type="entry name" value="Rieske"/>
    <property type="match status" value="1"/>
</dbReference>
<evidence type="ECO:0000259" key="5">
    <source>
        <dbReference type="PROSITE" id="PS51296"/>
    </source>
</evidence>
<comment type="caution">
    <text evidence="6">The sequence shown here is derived from an EMBL/GenBank/DDBJ whole genome shotgun (WGS) entry which is preliminary data.</text>
</comment>
<accession>A0A938YDV1</accession>
<evidence type="ECO:0000313" key="6">
    <source>
        <dbReference type="EMBL" id="MBM9468004.1"/>
    </source>
</evidence>
<organism evidence="6 7">
    <name type="scientific">Nakamurella leprariae</name>
    <dbReference type="NCBI Taxonomy" id="2803911"/>
    <lineage>
        <taxon>Bacteria</taxon>
        <taxon>Bacillati</taxon>
        <taxon>Actinomycetota</taxon>
        <taxon>Actinomycetes</taxon>
        <taxon>Nakamurellales</taxon>
        <taxon>Nakamurellaceae</taxon>
        <taxon>Nakamurella</taxon>
    </lineage>
</organism>
<dbReference type="PROSITE" id="PS51296">
    <property type="entry name" value="RIESKE"/>
    <property type="match status" value="1"/>
</dbReference>
<dbReference type="GO" id="GO:0016705">
    <property type="term" value="F:oxidoreductase activity, acting on paired donors, with incorporation or reduction of molecular oxygen"/>
    <property type="evidence" value="ECO:0007669"/>
    <property type="project" value="UniProtKB-ARBA"/>
</dbReference>
<name>A0A938YDV1_9ACTN</name>
<dbReference type="AlphaFoldDB" id="A0A938YDV1"/>
<dbReference type="PANTHER" id="PTHR13847:SF274">
    <property type="entry name" value="RIESKE 2FE-2S IRON-SULFUR PROTEIN YHFW-RELATED"/>
    <property type="match status" value="1"/>
</dbReference>
<dbReference type="Gene3D" id="2.102.10.10">
    <property type="entry name" value="Rieske [2Fe-2S] iron-sulphur domain"/>
    <property type="match status" value="1"/>
</dbReference>
<dbReference type="Proteomes" id="UP000663792">
    <property type="component" value="Unassembled WGS sequence"/>
</dbReference>
<keyword evidence="7" id="KW-1185">Reference proteome</keyword>
<dbReference type="InterPro" id="IPR006076">
    <property type="entry name" value="FAD-dep_OxRdtase"/>
</dbReference>
<keyword evidence="1" id="KW-0001">2Fe-2S</keyword>
<dbReference type="GO" id="GO:0004497">
    <property type="term" value="F:monooxygenase activity"/>
    <property type="evidence" value="ECO:0007669"/>
    <property type="project" value="UniProtKB-ARBA"/>
</dbReference>
<dbReference type="InterPro" id="IPR036922">
    <property type="entry name" value="Rieske_2Fe-2S_sf"/>
</dbReference>
<dbReference type="SUPFAM" id="SSF50022">
    <property type="entry name" value="ISP domain"/>
    <property type="match status" value="1"/>
</dbReference>
<dbReference type="InterPro" id="IPR036188">
    <property type="entry name" value="FAD/NAD-bd_sf"/>
</dbReference>
<evidence type="ECO:0000313" key="7">
    <source>
        <dbReference type="Proteomes" id="UP000663792"/>
    </source>
</evidence>
<dbReference type="Pfam" id="PF01266">
    <property type="entry name" value="DAO"/>
    <property type="match status" value="1"/>
</dbReference>
<dbReference type="GO" id="GO:0046872">
    <property type="term" value="F:metal ion binding"/>
    <property type="evidence" value="ECO:0007669"/>
    <property type="project" value="UniProtKB-KW"/>
</dbReference>
<keyword evidence="4" id="KW-0411">Iron-sulfur</keyword>
<reference evidence="6" key="1">
    <citation type="submission" date="2021-01" db="EMBL/GenBank/DDBJ databases">
        <title>YIM 132084 draft genome.</title>
        <authorList>
            <person name="An D."/>
        </authorList>
    </citation>
    <scope>NUCLEOTIDE SEQUENCE</scope>
    <source>
        <strain evidence="6">YIM 132084</strain>
    </source>
</reference>
<dbReference type="GO" id="GO:0051537">
    <property type="term" value="F:2 iron, 2 sulfur cluster binding"/>
    <property type="evidence" value="ECO:0007669"/>
    <property type="project" value="UniProtKB-KW"/>
</dbReference>
<gene>
    <name evidence="6" type="ORF">JL106_12005</name>
</gene>
<keyword evidence="2" id="KW-0479">Metal-binding</keyword>
<dbReference type="EMBL" id="JAERWK010000015">
    <property type="protein sequence ID" value="MBM9468004.1"/>
    <property type="molecule type" value="Genomic_DNA"/>
</dbReference>
<evidence type="ECO:0000256" key="1">
    <source>
        <dbReference type="ARBA" id="ARBA00022714"/>
    </source>
</evidence>
<dbReference type="SUPFAM" id="SSF51905">
    <property type="entry name" value="FAD/NAD(P)-binding domain"/>
    <property type="match status" value="1"/>
</dbReference>